<comment type="caution">
    <text evidence="3">The sequence shown here is derived from an EMBL/GenBank/DDBJ whole genome shotgun (WGS) entry which is preliminary data.</text>
</comment>
<protein>
    <submittedName>
        <fullName evidence="3">Sulfurtransferase</fullName>
    </submittedName>
</protein>
<dbReference type="PANTHER" id="PTHR43855:SF1">
    <property type="entry name" value="THIOSULFATE SULFURTRANSFERASE"/>
    <property type="match status" value="1"/>
</dbReference>
<feature type="domain" description="Rhodanese" evidence="2">
    <location>
        <begin position="17"/>
        <end position="123"/>
    </location>
</feature>
<dbReference type="OrthoDB" id="9977at2157"/>
<feature type="domain" description="Rhodanese" evidence="2">
    <location>
        <begin position="157"/>
        <end position="261"/>
    </location>
</feature>
<dbReference type="AlphaFoldDB" id="A0A8J8TRS6"/>
<dbReference type="Proteomes" id="UP000766904">
    <property type="component" value="Unassembled WGS sequence"/>
</dbReference>
<dbReference type="PROSITE" id="PS50206">
    <property type="entry name" value="RHODANESE_3"/>
    <property type="match status" value="2"/>
</dbReference>
<dbReference type="GO" id="GO:0004792">
    <property type="term" value="F:thiosulfate-cyanide sulfurtransferase activity"/>
    <property type="evidence" value="ECO:0007669"/>
    <property type="project" value="InterPro"/>
</dbReference>
<keyword evidence="4" id="KW-1185">Reference proteome</keyword>
<dbReference type="InterPro" id="IPR036873">
    <property type="entry name" value="Rhodanese-like_dom_sf"/>
</dbReference>
<evidence type="ECO:0000313" key="4">
    <source>
        <dbReference type="Proteomes" id="UP000766904"/>
    </source>
</evidence>
<proteinExistence type="predicted"/>
<dbReference type="EMBL" id="PHNJ01000002">
    <property type="protein sequence ID" value="TYL39833.1"/>
    <property type="molecule type" value="Genomic_DNA"/>
</dbReference>
<dbReference type="CDD" id="cd01448">
    <property type="entry name" value="TST_Repeat_1"/>
    <property type="match status" value="1"/>
</dbReference>
<dbReference type="SMART" id="SM00450">
    <property type="entry name" value="RHOD"/>
    <property type="match status" value="2"/>
</dbReference>
<evidence type="ECO:0000259" key="2">
    <source>
        <dbReference type="PROSITE" id="PS50206"/>
    </source>
</evidence>
<evidence type="ECO:0000256" key="1">
    <source>
        <dbReference type="ARBA" id="ARBA00022737"/>
    </source>
</evidence>
<reference evidence="3" key="1">
    <citation type="submission" date="2017-11" db="EMBL/GenBank/DDBJ databases">
        <authorList>
            <person name="Kajale S.C."/>
            <person name="Sharma A."/>
        </authorList>
    </citation>
    <scope>NUCLEOTIDE SEQUENCE</scope>
    <source>
        <strain evidence="3">LS1_42</strain>
    </source>
</reference>
<keyword evidence="1" id="KW-0677">Repeat</keyword>
<evidence type="ECO:0000313" key="3">
    <source>
        <dbReference type="EMBL" id="TYL39833.1"/>
    </source>
</evidence>
<dbReference type="InterPro" id="IPR001763">
    <property type="entry name" value="Rhodanese-like_dom"/>
</dbReference>
<sequence>MDESVVVAPDWLAARLEEPAVRVVDVRDAWEYDGIGHVPGAVNVPFDSYRDETADDPGTLPGAAAFGDLLGRAGIDSDDTIVVYDDTHGVFAARFFVTARAYGHDDVRLLDGDFSAWNRERETSSDEPTVEPTDYAVEPFSFAESPLVGRAAVEDVLERDAVLVDTRDPEEFVEAHLPGAVRFDWRAVVDDETRRLKSVEELESLFAERDITRDREVVLYCNTARRISHTYVVLRALGYEDVAFYEGSLTEWLANDGAVETGPESAEASNR</sequence>
<dbReference type="SUPFAM" id="SSF52821">
    <property type="entry name" value="Rhodanese/Cell cycle control phosphatase"/>
    <property type="match status" value="2"/>
</dbReference>
<dbReference type="Pfam" id="PF00581">
    <property type="entry name" value="Rhodanese"/>
    <property type="match status" value="2"/>
</dbReference>
<dbReference type="PANTHER" id="PTHR43855">
    <property type="entry name" value="THIOSULFATE SULFURTRANSFERASE"/>
    <property type="match status" value="1"/>
</dbReference>
<accession>A0A8J8TRS6</accession>
<organism evidence="3 4">
    <name type="scientific">Natronococcus pandeyae</name>
    <dbReference type="NCBI Taxonomy" id="2055836"/>
    <lineage>
        <taxon>Archaea</taxon>
        <taxon>Methanobacteriati</taxon>
        <taxon>Methanobacteriota</taxon>
        <taxon>Stenosarchaea group</taxon>
        <taxon>Halobacteria</taxon>
        <taxon>Halobacteriales</taxon>
        <taxon>Natrialbaceae</taxon>
        <taxon>Natronococcus</taxon>
    </lineage>
</organism>
<dbReference type="RefSeq" id="WP_148856967.1">
    <property type="nucleotide sequence ID" value="NZ_PHNJ01000002.1"/>
</dbReference>
<dbReference type="InterPro" id="IPR051126">
    <property type="entry name" value="Thiosulfate_sulfurtransferase"/>
</dbReference>
<dbReference type="InterPro" id="IPR001307">
    <property type="entry name" value="Thiosulphate_STrfase_CS"/>
</dbReference>
<dbReference type="Gene3D" id="3.40.250.10">
    <property type="entry name" value="Rhodanese-like domain"/>
    <property type="match status" value="2"/>
</dbReference>
<gene>
    <name evidence="3" type="ORF">CV102_05995</name>
</gene>
<name>A0A8J8TRS6_9EURY</name>
<dbReference type="PROSITE" id="PS00380">
    <property type="entry name" value="RHODANESE_1"/>
    <property type="match status" value="1"/>
</dbReference>